<evidence type="ECO:0000256" key="1">
    <source>
        <dbReference type="ARBA" id="ARBA00004236"/>
    </source>
</evidence>
<comment type="subcellular location">
    <subcellularLocation>
        <location evidence="1">Cell membrane</location>
    </subcellularLocation>
</comment>
<dbReference type="PANTHER" id="PTHR22913">
    <property type="entry name" value="HYALURONAN SYNTHASE"/>
    <property type="match status" value="1"/>
</dbReference>
<sequence length="703" mass="76922">MNQRAGRGHALLSAVPSVLLFGGAALLFLLWGRDVLHGMHAEVVVAFSLFALWRYGWQLTHYLRAGWYAGWHYPRLRAAAQEAAAGRSWPARIFVVVPSYLEEPRVSTSAMQALLANPAELPCHATVVVAVGSADDEALIAAACRGHVALRKVELVFQRQSQGKRIALGHALRAVARRYQHEPDSVTVFMDGDSWLEPGALARTMPFFMAYRDLGAVTTNEEVYLPAGGAWYRDWFRLKFGQRRVLFQSHSLSHKVLTLTGRFSVFRTSIVVSEDFLALIENDTIDHWLHGRFRFLMGDDKSSWFHVLRSGWNMLYLPDVTCVSLESRDESFLSASLSLPYRWFGNTLRNNPRALALGPGHTGWFIWLVLLDQRLSMWTSLVGITGATVLAITKSALYLPIYIAWAVLVRSTQLLVIAWHGHDVTLRTIPIMLYTQWVGALVKIRAWHHRPTRSGARAAPAGHRHRGLGAAGAHRTHAGRVPAFALVVLLGHSALRLPGTELFAAQRNAQAPAAPSGVTLVAAEAPAPAGALAPGVRADDGADDAAALQALLDAAPPGPLTLRLPAGQLDFQQPVVIRRDGVTLIGAGADRTRIVSRVRNPDSAVIRVEGAPGPRLGGLARGAGEQDRELQVSGKAPPAGSLLWLRQPNDERFFRAIGSEQWRREFPYLRQALVQVGAVAGNVARIAAPTGVGFDADGTRWCW</sequence>
<proteinExistence type="predicted"/>
<keyword evidence="2" id="KW-1003">Cell membrane</keyword>
<protein>
    <submittedName>
        <fullName evidence="7">Glycosyltransferase</fullName>
    </submittedName>
</protein>
<keyword evidence="4" id="KW-0808">Transferase</keyword>
<dbReference type="Gene3D" id="3.90.550.10">
    <property type="entry name" value="Spore Coat Polysaccharide Biosynthesis Protein SpsA, Chain A"/>
    <property type="match status" value="1"/>
</dbReference>
<evidence type="ECO:0000256" key="6">
    <source>
        <dbReference type="SAM" id="Phobius"/>
    </source>
</evidence>
<evidence type="ECO:0000313" key="8">
    <source>
        <dbReference type="Proteomes" id="UP000500826"/>
    </source>
</evidence>
<name>A0ABX6P453_9BURK</name>
<organism evidence="7 8">
    <name type="scientific">Ramlibacter terrae</name>
    <dbReference type="NCBI Taxonomy" id="2732511"/>
    <lineage>
        <taxon>Bacteria</taxon>
        <taxon>Pseudomonadati</taxon>
        <taxon>Pseudomonadota</taxon>
        <taxon>Betaproteobacteria</taxon>
        <taxon>Burkholderiales</taxon>
        <taxon>Comamonadaceae</taxon>
        <taxon>Ramlibacter</taxon>
    </lineage>
</organism>
<accession>A0ABX6P453</accession>
<feature type="transmembrane region" description="Helical" evidence="6">
    <location>
        <begin position="12"/>
        <end position="31"/>
    </location>
</feature>
<dbReference type="EMBL" id="CP053418">
    <property type="protein sequence ID" value="QJW84843.1"/>
    <property type="molecule type" value="Genomic_DNA"/>
</dbReference>
<evidence type="ECO:0000256" key="2">
    <source>
        <dbReference type="ARBA" id="ARBA00022475"/>
    </source>
</evidence>
<dbReference type="InterPro" id="IPR029044">
    <property type="entry name" value="Nucleotide-diphossugar_trans"/>
</dbReference>
<keyword evidence="6" id="KW-0812">Transmembrane</keyword>
<keyword evidence="5 6" id="KW-0472">Membrane</keyword>
<dbReference type="PANTHER" id="PTHR22913:SF12">
    <property type="entry name" value="MANNURONAN SYNTHASE"/>
    <property type="match status" value="1"/>
</dbReference>
<dbReference type="Gene3D" id="2.160.20.10">
    <property type="entry name" value="Single-stranded right-handed beta-helix, Pectin lyase-like"/>
    <property type="match status" value="1"/>
</dbReference>
<evidence type="ECO:0000256" key="5">
    <source>
        <dbReference type="ARBA" id="ARBA00023136"/>
    </source>
</evidence>
<dbReference type="SUPFAM" id="SSF51126">
    <property type="entry name" value="Pectin lyase-like"/>
    <property type="match status" value="1"/>
</dbReference>
<keyword evidence="8" id="KW-1185">Reference proteome</keyword>
<gene>
    <name evidence="7" type="ORF">HK414_18200</name>
</gene>
<evidence type="ECO:0000256" key="3">
    <source>
        <dbReference type="ARBA" id="ARBA00022676"/>
    </source>
</evidence>
<evidence type="ECO:0000256" key="4">
    <source>
        <dbReference type="ARBA" id="ARBA00022679"/>
    </source>
</evidence>
<dbReference type="Pfam" id="PF13641">
    <property type="entry name" value="Glyco_tranf_2_3"/>
    <property type="match status" value="1"/>
</dbReference>
<dbReference type="InterPro" id="IPR012334">
    <property type="entry name" value="Pectin_lyas_fold"/>
</dbReference>
<dbReference type="InterPro" id="IPR011050">
    <property type="entry name" value="Pectin_lyase_fold/virulence"/>
</dbReference>
<dbReference type="Proteomes" id="UP000500826">
    <property type="component" value="Chromosome"/>
</dbReference>
<keyword evidence="3" id="KW-0328">Glycosyltransferase</keyword>
<evidence type="ECO:0000313" key="7">
    <source>
        <dbReference type="EMBL" id="QJW84843.1"/>
    </source>
</evidence>
<keyword evidence="6" id="KW-1133">Transmembrane helix</keyword>
<reference evidence="7 8" key="1">
    <citation type="submission" date="2020-05" db="EMBL/GenBank/DDBJ databases">
        <title>Ramlibacter rhizophilus sp. nov., isolated from rhizosphere soil of national flower Mugunghwa from South Korea.</title>
        <authorList>
            <person name="Zheng-Fei Y."/>
            <person name="Huan T."/>
        </authorList>
    </citation>
    <scope>NUCLEOTIDE SEQUENCE [LARGE SCALE GENOMIC DNA]</scope>
    <source>
        <strain evidence="7 8">H242</strain>
    </source>
</reference>
<dbReference type="SUPFAM" id="SSF53448">
    <property type="entry name" value="Nucleotide-diphospho-sugar transferases"/>
    <property type="match status" value="1"/>
</dbReference>